<feature type="region of interest" description="Disordered" evidence="1">
    <location>
        <begin position="137"/>
        <end position="271"/>
    </location>
</feature>
<feature type="region of interest" description="Disordered" evidence="1">
    <location>
        <begin position="1"/>
        <end position="48"/>
    </location>
</feature>
<dbReference type="InterPro" id="IPR007730">
    <property type="entry name" value="SPOR-like_dom"/>
</dbReference>
<dbReference type="InterPro" id="IPR036680">
    <property type="entry name" value="SPOR-like_sf"/>
</dbReference>
<dbReference type="AlphaFoldDB" id="A0AAN0RDQ8"/>
<dbReference type="EMBL" id="CP003181">
    <property type="protein sequence ID" value="AHJ63064.1"/>
    <property type="molecule type" value="Genomic_DNA"/>
</dbReference>
<name>A0AAN0RDQ8_9PROT</name>
<dbReference type="KEGG" id="gbc:GbCGDNIH3_1259"/>
<evidence type="ECO:0000313" key="3">
    <source>
        <dbReference type="EMBL" id="AHJ63064.1"/>
    </source>
</evidence>
<feature type="compositionally biased region" description="Low complexity" evidence="1">
    <location>
        <begin position="250"/>
        <end position="270"/>
    </location>
</feature>
<dbReference type="Pfam" id="PF05036">
    <property type="entry name" value="SPOR"/>
    <property type="match status" value="1"/>
</dbReference>
<dbReference type="Gene3D" id="3.30.70.1070">
    <property type="entry name" value="Sporulation related repeat"/>
    <property type="match status" value="1"/>
</dbReference>
<dbReference type="Proteomes" id="UP000019438">
    <property type="component" value="Chromosome"/>
</dbReference>
<gene>
    <name evidence="3" type="ORF">GbCGDNIH3_1259</name>
</gene>
<evidence type="ECO:0000313" key="4">
    <source>
        <dbReference type="Proteomes" id="UP000019438"/>
    </source>
</evidence>
<organism evidence="3 4">
    <name type="scientific">Granulibacter bethesdensis</name>
    <dbReference type="NCBI Taxonomy" id="364410"/>
    <lineage>
        <taxon>Bacteria</taxon>
        <taxon>Pseudomonadati</taxon>
        <taxon>Pseudomonadota</taxon>
        <taxon>Alphaproteobacteria</taxon>
        <taxon>Acetobacterales</taxon>
        <taxon>Acetobacteraceae</taxon>
        <taxon>Granulibacter</taxon>
    </lineage>
</organism>
<sequence length="352" mass="36570">MPDHTPNENPDPRGLASDRPRVRQAPRFDPNHVYSDDGEAMGGPEGFRMPRIDLQREDLRTRPTDDLLPGVEEETAYRSSRRVTGGGGLDPATRKLAMAAGAIGVALVGFIGLWSLVQGTGGPVPVIEADNRPLRVKPANPGGMQISGADDAILSGASDDAPESLAPKPEAPMPGRLAPPSVPQPLPPSGSETTEEPVIQGSPSPGAKAAVDSPAVTGKATEQKLPSSPKPPVTTEDADDETPSAPPSAAPSKTAPQAAAKPAPSVAPASNGHVTVQLAALNSEDAAHSEWNRLSRRMPDLLGHRQPSISKTERDGKTYWRLRTGGFADVAAAKSFCAEVRAKGGGCSVATF</sequence>
<protein>
    <recommendedName>
        <fullName evidence="2">SPOR domain-containing protein</fullName>
    </recommendedName>
</protein>
<accession>A0AAN0RDQ8</accession>
<dbReference type="SUPFAM" id="SSF110997">
    <property type="entry name" value="Sporulation related repeat"/>
    <property type="match status" value="1"/>
</dbReference>
<proteinExistence type="predicted"/>
<evidence type="ECO:0000256" key="1">
    <source>
        <dbReference type="SAM" id="MobiDB-lite"/>
    </source>
</evidence>
<reference evidence="4" key="1">
    <citation type="submission" date="2012-06" db="EMBL/GenBank/DDBJ databases">
        <title>Genome analysis of multiple Granulibacter bethesdensis isolates demonstrates substantial genome diversity.</title>
        <authorList>
            <person name="Greenberg D.E."/>
            <person name="Porcella S.F."/>
            <person name="Zarember K."/>
            <person name="Zelazny A.M."/>
            <person name="Bruno D."/>
            <person name="Martens C."/>
            <person name="Barbian K.D."/>
            <person name="Jaske E."/>
            <person name="Holland S.M."/>
        </authorList>
    </citation>
    <scope>NUCLEOTIDE SEQUENCE [LARGE SCALE GENOMIC DNA]</scope>
    <source>
        <strain evidence="4">CGDNIH3</strain>
    </source>
</reference>
<dbReference type="GO" id="GO:0042834">
    <property type="term" value="F:peptidoglycan binding"/>
    <property type="evidence" value="ECO:0007669"/>
    <property type="project" value="InterPro"/>
</dbReference>
<feature type="domain" description="SPOR" evidence="2">
    <location>
        <begin position="268"/>
        <end position="352"/>
    </location>
</feature>
<dbReference type="PROSITE" id="PS51724">
    <property type="entry name" value="SPOR"/>
    <property type="match status" value="1"/>
</dbReference>
<evidence type="ECO:0000259" key="2">
    <source>
        <dbReference type="PROSITE" id="PS51724"/>
    </source>
</evidence>